<dbReference type="OrthoDB" id="9785345at2"/>
<protein>
    <submittedName>
        <fullName evidence="3">Cell wall hydrolase</fullName>
    </submittedName>
</protein>
<sequence>MSVMRNRPKGARFASFGLGLCGVFTMAPSAIGHQDIASLLARQPGVAERWQTRAVAGSAAKIQVATFSFGRPIGTAAPQNPWARLASLEALGPDASLGRNPLMQPPRRYEASDFPTVDRTLKGDRLAVAVPDLPTAEGVSPEGQSDDAATPNIAGAKSAEQAPTSSALDPELAAALQGPPLSQYDGTPQHETPALGDNGSEIALGGTTVQPAHDNFSLKTAALFFGTGSIGDGGTLESWQPGEEPTIIDPDMKSTAAPDPAGAAGESVASKGEVNADNQRKKTPAERLGLFDDKLRAKHEKCLAEAVYFEARGEAVRGQIAVAQVVLNRAFSGFYPSNVCGVVYQNKHRRYACQFTFACDRVADVVREPDMWDRAKKIAKATLDGQLWLPEVGKSTHYHAYWVRPSWVHEMKKMYKFGVHTFYRPRNWGDGSDAPSWGSQEQTAAISASLAEAAKSSAEIEASRR</sequence>
<feature type="domain" description="Cell wall hydrolase SleB" evidence="2">
    <location>
        <begin position="313"/>
        <end position="423"/>
    </location>
</feature>
<dbReference type="InterPro" id="IPR042047">
    <property type="entry name" value="SleB_dom1"/>
</dbReference>
<dbReference type="InterPro" id="IPR011105">
    <property type="entry name" value="Cell_wall_hydrolase_SleB"/>
</dbReference>
<keyword evidence="3" id="KW-0378">Hydrolase</keyword>
<dbReference type="Pfam" id="PF07486">
    <property type="entry name" value="Hydrolase_2"/>
    <property type="match status" value="1"/>
</dbReference>
<evidence type="ECO:0000313" key="3">
    <source>
        <dbReference type="EMBL" id="PYF04084.1"/>
    </source>
</evidence>
<dbReference type="Proteomes" id="UP000248148">
    <property type="component" value="Unassembled WGS sequence"/>
</dbReference>
<dbReference type="RefSeq" id="WP_110780054.1">
    <property type="nucleotide sequence ID" value="NZ_QJTI01000004.1"/>
</dbReference>
<feature type="region of interest" description="Disordered" evidence="1">
    <location>
        <begin position="234"/>
        <end position="283"/>
    </location>
</feature>
<gene>
    <name evidence="3" type="ORF">BJ122_10462</name>
</gene>
<accession>A0A318THD5</accession>
<keyword evidence="4" id="KW-1185">Reference proteome</keyword>
<proteinExistence type="predicted"/>
<dbReference type="GO" id="GO:0016787">
    <property type="term" value="F:hydrolase activity"/>
    <property type="evidence" value="ECO:0007669"/>
    <property type="project" value="UniProtKB-KW"/>
</dbReference>
<dbReference type="EMBL" id="QJTI01000004">
    <property type="protein sequence ID" value="PYF04084.1"/>
    <property type="molecule type" value="Genomic_DNA"/>
</dbReference>
<reference evidence="3 4" key="1">
    <citation type="submission" date="2018-06" db="EMBL/GenBank/DDBJ databases">
        <title>Genomic Encyclopedia of Archaeal and Bacterial Type Strains, Phase II (KMG-II): from individual species to whole genera.</title>
        <authorList>
            <person name="Goeker M."/>
        </authorList>
    </citation>
    <scope>NUCLEOTIDE SEQUENCE [LARGE SCALE GENOMIC DNA]</scope>
    <source>
        <strain evidence="3 4">JCM 11668</strain>
    </source>
</reference>
<dbReference type="AlphaFoldDB" id="A0A318THD5"/>
<comment type="caution">
    <text evidence="3">The sequence shown here is derived from an EMBL/GenBank/DDBJ whole genome shotgun (WGS) entry which is preliminary data.</text>
</comment>
<evidence type="ECO:0000256" key="1">
    <source>
        <dbReference type="SAM" id="MobiDB-lite"/>
    </source>
</evidence>
<dbReference type="Gene3D" id="1.10.10.2520">
    <property type="entry name" value="Cell wall hydrolase SleB, domain 1"/>
    <property type="match status" value="1"/>
</dbReference>
<feature type="region of interest" description="Disordered" evidence="1">
    <location>
        <begin position="135"/>
        <end position="208"/>
    </location>
</feature>
<organism evidence="3 4">
    <name type="scientific">Rhodopseudomonas faecalis</name>
    <dbReference type="NCBI Taxonomy" id="99655"/>
    <lineage>
        <taxon>Bacteria</taxon>
        <taxon>Pseudomonadati</taxon>
        <taxon>Pseudomonadota</taxon>
        <taxon>Alphaproteobacteria</taxon>
        <taxon>Hyphomicrobiales</taxon>
        <taxon>Nitrobacteraceae</taxon>
        <taxon>Rhodopseudomonas</taxon>
    </lineage>
</organism>
<evidence type="ECO:0000259" key="2">
    <source>
        <dbReference type="Pfam" id="PF07486"/>
    </source>
</evidence>
<evidence type="ECO:0000313" key="4">
    <source>
        <dbReference type="Proteomes" id="UP000248148"/>
    </source>
</evidence>
<name>A0A318THD5_9BRAD</name>